<dbReference type="GO" id="GO:0034063">
    <property type="term" value="P:stress granule assembly"/>
    <property type="evidence" value="ECO:0007669"/>
    <property type="project" value="TreeGrafter"/>
</dbReference>
<keyword evidence="8" id="KW-1185">Reference proteome</keyword>
<feature type="domain" description="TFG box profile" evidence="6">
    <location>
        <begin position="536"/>
        <end position="556"/>
    </location>
</feature>
<dbReference type="Pfam" id="PF12701">
    <property type="entry name" value="LSM14"/>
    <property type="match status" value="1"/>
</dbReference>
<feature type="short sequence motif" description="FFD box" evidence="1">
    <location>
        <begin position="514"/>
        <end position="529"/>
    </location>
</feature>
<dbReference type="PANTHER" id="PTHR13586">
    <property type="entry name" value="SCD6 PROTEIN-RELATED"/>
    <property type="match status" value="1"/>
</dbReference>
<dbReference type="OrthoDB" id="21539at2759"/>
<feature type="region of interest" description="Disordered" evidence="3">
    <location>
        <begin position="404"/>
        <end position="457"/>
    </location>
</feature>
<dbReference type="InterPro" id="IPR010920">
    <property type="entry name" value="LSM_dom_sf"/>
</dbReference>
<dbReference type="Pfam" id="PF09532">
    <property type="entry name" value="FDF"/>
    <property type="match status" value="1"/>
</dbReference>
<evidence type="ECO:0000313" key="7">
    <source>
        <dbReference type="EMBL" id="KAF9626071.1"/>
    </source>
</evidence>
<feature type="region of interest" description="Disordered" evidence="3">
    <location>
        <begin position="556"/>
        <end position="579"/>
    </location>
</feature>
<dbReference type="EMBL" id="JADFTS010000001">
    <property type="protein sequence ID" value="KAF9626071.1"/>
    <property type="molecule type" value="Genomic_DNA"/>
</dbReference>
<dbReference type="SMART" id="SM01271">
    <property type="entry name" value="LSM14"/>
    <property type="match status" value="1"/>
</dbReference>
<evidence type="ECO:0000259" key="5">
    <source>
        <dbReference type="PROSITE" id="PS51513"/>
    </source>
</evidence>
<feature type="compositionally biased region" description="Gly residues" evidence="3">
    <location>
        <begin position="563"/>
        <end position="579"/>
    </location>
</feature>
<dbReference type="Proteomes" id="UP000631114">
    <property type="component" value="Unassembled WGS sequence"/>
</dbReference>
<evidence type="ECO:0000313" key="8">
    <source>
        <dbReference type="Proteomes" id="UP000631114"/>
    </source>
</evidence>
<dbReference type="PROSITE" id="PS51512">
    <property type="entry name" value="DFDF"/>
    <property type="match status" value="1"/>
</dbReference>
<evidence type="ECO:0008006" key="9">
    <source>
        <dbReference type="Google" id="ProtNLM"/>
    </source>
</evidence>
<evidence type="ECO:0000256" key="1">
    <source>
        <dbReference type="PROSITE-ProRule" id="PRU00846"/>
    </source>
</evidence>
<evidence type="ECO:0000256" key="2">
    <source>
        <dbReference type="PROSITE-ProRule" id="PRU00869"/>
    </source>
</evidence>
<dbReference type="InterPro" id="IPR025761">
    <property type="entry name" value="FFD_box"/>
</dbReference>
<dbReference type="InterPro" id="IPR025762">
    <property type="entry name" value="DFDF"/>
</dbReference>
<feature type="domain" description="FFD box profile" evidence="5">
    <location>
        <begin position="514"/>
        <end position="529"/>
    </location>
</feature>
<accession>A0A835IXT9</accession>
<dbReference type="InterPro" id="IPR025609">
    <property type="entry name" value="Lsm14-like_N"/>
</dbReference>
<gene>
    <name evidence="7" type="ORF">IFM89_030739</name>
</gene>
<dbReference type="PROSITE" id="PS51536">
    <property type="entry name" value="TFG"/>
    <property type="match status" value="1"/>
</dbReference>
<proteinExistence type="predicted"/>
<dbReference type="GO" id="GO:0003729">
    <property type="term" value="F:mRNA binding"/>
    <property type="evidence" value="ECO:0007669"/>
    <property type="project" value="TreeGrafter"/>
</dbReference>
<comment type="caution">
    <text evidence="7">The sequence shown here is derived from an EMBL/GenBank/DDBJ whole genome shotgun (WGS) entry which is preliminary data.</text>
</comment>
<dbReference type="GO" id="GO:0033962">
    <property type="term" value="P:P-body assembly"/>
    <property type="evidence" value="ECO:0007669"/>
    <property type="project" value="TreeGrafter"/>
</dbReference>
<dbReference type="SMART" id="SM01199">
    <property type="entry name" value="FDF"/>
    <property type="match status" value="1"/>
</dbReference>
<dbReference type="InterPro" id="IPR025768">
    <property type="entry name" value="TFG_box"/>
</dbReference>
<organism evidence="7 8">
    <name type="scientific">Coptis chinensis</name>
    <dbReference type="NCBI Taxonomy" id="261450"/>
    <lineage>
        <taxon>Eukaryota</taxon>
        <taxon>Viridiplantae</taxon>
        <taxon>Streptophyta</taxon>
        <taxon>Embryophyta</taxon>
        <taxon>Tracheophyta</taxon>
        <taxon>Spermatophyta</taxon>
        <taxon>Magnoliopsida</taxon>
        <taxon>Ranunculales</taxon>
        <taxon>Ranunculaceae</taxon>
        <taxon>Coptidoideae</taxon>
        <taxon>Coptis</taxon>
    </lineage>
</organism>
<evidence type="ECO:0000259" key="4">
    <source>
        <dbReference type="PROSITE" id="PS51512"/>
    </source>
</evidence>
<dbReference type="Gene3D" id="2.30.30.100">
    <property type="match status" value="1"/>
</dbReference>
<reference evidence="7 8" key="1">
    <citation type="submission" date="2020-10" db="EMBL/GenBank/DDBJ databases">
        <title>The Coptis chinensis genome and diversification of protoberbering-type alkaloids.</title>
        <authorList>
            <person name="Wang B."/>
            <person name="Shu S."/>
            <person name="Song C."/>
            <person name="Liu Y."/>
        </authorList>
    </citation>
    <scope>NUCLEOTIDE SEQUENCE [LARGE SCALE GENOMIC DNA]</scope>
    <source>
        <strain evidence="7">HL-2020</strain>
        <tissue evidence="7">Leaf</tissue>
    </source>
</reference>
<feature type="short sequence motif" description="TFG box" evidence="2">
    <location>
        <begin position="536"/>
        <end position="556"/>
    </location>
</feature>
<name>A0A835IXT9_9MAGN</name>
<evidence type="ECO:0000259" key="6">
    <source>
        <dbReference type="PROSITE" id="PS51536"/>
    </source>
</evidence>
<dbReference type="PROSITE" id="PS51513">
    <property type="entry name" value="FFD"/>
    <property type="match status" value="1"/>
</dbReference>
<dbReference type="SUPFAM" id="SSF50182">
    <property type="entry name" value="Sm-like ribonucleoproteins"/>
    <property type="match status" value="1"/>
</dbReference>
<sequence length="592" mass="63818">MFQKVRFFFLLTVKSFGSEGRKKDGYGQQVPSSDKVYEYILFRGSDIKDLQVKSSPPVQTPPPIYNDPAIIQSQYIHPPSMSTSLPSAGSMPVTDPGSHTAQTGVLGSTFPGGLPLYQPGGSLGSWGSSPRPNANASGLDVPMYWQEFYPPSTGLSHVHQQSLLQPSPGLSMHHSMQQPMYSGISAPLSTGSNLPSSSVPAPSFPVTNMSAPNFSLWNMSSPNLTSSNMSAPYFPASNMSASNFTASNIIAPSFHAFSSREYSPPVLPPFSGGSINLVSSALQSTMLPSQPAAVASDVLPSPVSNMVSSVGPSTTSLSAYLPSSLDIHAVTHPTLETAPMLSVPYQTKPHYVSPMLGTFNYSQSETSTTSLVTPGQLLQPGPTSISSPVSLDPAKKDVEAVQVESSKPLPSAPVTTQAPILPLPSPTDQKLNGPPFTHHNRTNRGHERGRRSRISRPVTTFTEEFDFTAMNEKFKKDEVWGDLGKANKESDSKQDDGDVSYNSDNLGSVKLEKPVYVKDDFFDSISCTALENGRWNGRTKFSELRKLDSETFGDFPRHRGGRGGRWPGRGGRQQGSYYGRGYGYVGRGRGFN</sequence>
<feature type="domain" description="DFDF" evidence="4">
    <location>
        <begin position="453"/>
        <end position="489"/>
    </location>
</feature>
<dbReference type="GO" id="GO:0000932">
    <property type="term" value="C:P-body"/>
    <property type="evidence" value="ECO:0007669"/>
    <property type="project" value="TreeGrafter"/>
</dbReference>
<dbReference type="PANTHER" id="PTHR13586:SF0">
    <property type="entry name" value="TRAILER HITCH, ISOFORM H"/>
    <property type="match status" value="1"/>
</dbReference>
<evidence type="ECO:0000256" key="3">
    <source>
        <dbReference type="SAM" id="MobiDB-lite"/>
    </source>
</evidence>
<protein>
    <recommendedName>
        <fullName evidence="9">Protein decapping 5</fullName>
    </recommendedName>
</protein>
<feature type="region of interest" description="Disordered" evidence="3">
    <location>
        <begin position="485"/>
        <end position="504"/>
    </location>
</feature>
<dbReference type="InterPro" id="IPR019050">
    <property type="entry name" value="FDF_dom"/>
</dbReference>
<feature type="compositionally biased region" description="Basic and acidic residues" evidence="3">
    <location>
        <begin position="485"/>
        <end position="496"/>
    </location>
</feature>
<feature type="compositionally biased region" description="Basic residues" evidence="3">
    <location>
        <begin position="438"/>
        <end position="454"/>
    </location>
</feature>
<dbReference type="AlphaFoldDB" id="A0A835IXT9"/>